<evidence type="ECO:0000313" key="2">
    <source>
        <dbReference type="EMBL" id="CAD7259736.1"/>
    </source>
</evidence>
<feature type="region of interest" description="Disordered" evidence="1">
    <location>
        <begin position="27"/>
        <end position="54"/>
    </location>
</feature>
<dbReference type="Gene3D" id="2.60.40.10">
    <property type="entry name" value="Immunoglobulins"/>
    <property type="match status" value="1"/>
</dbReference>
<organism evidence="2">
    <name type="scientific">Timema shepardi</name>
    <name type="common">Walking stick</name>
    <dbReference type="NCBI Taxonomy" id="629360"/>
    <lineage>
        <taxon>Eukaryota</taxon>
        <taxon>Metazoa</taxon>
        <taxon>Ecdysozoa</taxon>
        <taxon>Arthropoda</taxon>
        <taxon>Hexapoda</taxon>
        <taxon>Insecta</taxon>
        <taxon>Pterygota</taxon>
        <taxon>Neoptera</taxon>
        <taxon>Polyneoptera</taxon>
        <taxon>Phasmatodea</taxon>
        <taxon>Timematodea</taxon>
        <taxon>Timematoidea</taxon>
        <taxon>Timematidae</taxon>
        <taxon>Timema</taxon>
    </lineage>
</organism>
<dbReference type="SUPFAM" id="SSF48726">
    <property type="entry name" value="Immunoglobulin"/>
    <property type="match status" value="1"/>
</dbReference>
<dbReference type="AlphaFoldDB" id="A0A7R9ASX5"/>
<proteinExistence type="predicted"/>
<name>A0A7R9ASX5_TIMSH</name>
<protein>
    <recommendedName>
        <fullName evidence="3">Ig-like domain-containing protein</fullName>
    </recommendedName>
</protein>
<sequence>MGSFYTALTTRWLMARVMSGTVLFKLNKTTPRPGKSTADALRLPRHTGTEPSGGEFRALQLSHRDVHGTSPVNSTLHIPYTIKKNSMSSARNFDVRGKPLSQARHWSAPEVFGTRAYFRTVSDPAQLVVEDIRRHDEGVYRCRVDFRNTPTRSFRYNLTVIGVNRTPKQRERQTALISSNTLTRWGVAHTHVRFETVTASVVIWSKYLATDTEVLA</sequence>
<dbReference type="PANTHER" id="PTHR23278">
    <property type="entry name" value="SIDESTEP PROTEIN"/>
    <property type="match status" value="1"/>
</dbReference>
<dbReference type="PANTHER" id="PTHR23278:SF31">
    <property type="entry name" value="SIDESTEP II, ISOFORM A"/>
    <property type="match status" value="1"/>
</dbReference>
<gene>
    <name evidence="2" type="ORF">TSIB3V08_LOCUS3935</name>
</gene>
<dbReference type="EMBL" id="OC001359">
    <property type="protein sequence ID" value="CAD7259736.1"/>
    <property type="molecule type" value="Genomic_DNA"/>
</dbReference>
<dbReference type="InterPro" id="IPR036179">
    <property type="entry name" value="Ig-like_dom_sf"/>
</dbReference>
<dbReference type="InterPro" id="IPR013783">
    <property type="entry name" value="Ig-like_fold"/>
</dbReference>
<evidence type="ECO:0008006" key="3">
    <source>
        <dbReference type="Google" id="ProtNLM"/>
    </source>
</evidence>
<accession>A0A7R9ASX5</accession>
<evidence type="ECO:0000256" key="1">
    <source>
        <dbReference type="SAM" id="MobiDB-lite"/>
    </source>
</evidence>
<reference evidence="2" key="1">
    <citation type="submission" date="2020-11" db="EMBL/GenBank/DDBJ databases">
        <authorList>
            <person name="Tran Van P."/>
        </authorList>
    </citation>
    <scope>NUCLEOTIDE SEQUENCE</scope>
</reference>